<accession>A0ACB7T2Q6</accession>
<proteinExistence type="predicted"/>
<name>A0ACB7T2Q6_HYAAI</name>
<comment type="caution">
    <text evidence="1">The sequence shown here is derived from an EMBL/GenBank/DDBJ whole genome shotgun (WGS) entry which is preliminary data.</text>
</comment>
<evidence type="ECO:0000313" key="2">
    <source>
        <dbReference type="Proteomes" id="UP000821845"/>
    </source>
</evidence>
<dbReference type="Proteomes" id="UP000821845">
    <property type="component" value="Chromosome 2"/>
</dbReference>
<evidence type="ECO:0000313" key="1">
    <source>
        <dbReference type="EMBL" id="KAH6940401.1"/>
    </source>
</evidence>
<sequence length="114" mass="13214">MAVLLAAFACIMDWRWITTALVFFVTCLTSRFYQQVSRYPRGPIPVPVFGNLIALRKVENLHTKALEWSKIYGDVFTLWVSHKSMVVLNSYNVIREALVKQKHIFAGRPPSRMR</sequence>
<dbReference type="EMBL" id="CM023482">
    <property type="protein sequence ID" value="KAH6940401.1"/>
    <property type="molecule type" value="Genomic_DNA"/>
</dbReference>
<reference evidence="1" key="1">
    <citation type="submission" date="2020-05" db="EMBL/GenBank/DDBJ databases">
        <title>Large-scale comparative analyses of tick genomes elucidate their genetic diversity and vector capacities.</title>
        <authorList>
            <person name="Jia N."/>
            <person name="Wang J."/>
            <person name="Shi W."/>
            <person name="Du L."/>
            <person name="Sun Y."/>
            <person name="Zhan W."/>
            <person name="Jiang J."/>
            <person name="Wang Q."/>
            <person name="Zhang B."/>
            <person name="Ji P."/>
            <person name="Sakyi L.B."/>
            <person name="Cui X."/>
            <person name="Yuan T."/>
            <person name="Jiang B."/>
            <person name="Yang W."/>
            <person name="Lam T.T.-Y."/>
            <person name="Chang Q."/>
            <person name="Ding S."/>
            <person name="Wang X."/>
            <person name="Zhu J."/>
            <person name="Ruan X."/>
            <person name="Zhao L."/>
            <person name="Wei J."/>
            <person name="Que T."/>
            <person name="Du C."/>
            <person name="Cheng J."/>
            <person name="Dai P."/>
            <person name="Han X."/>
            <person name="Huang E."/>
            <person name="Gao Y."/>
            <person name="Liu J."/>
            <person name="Shao H."/>
            <person name="Ye R."/>
            <person name="Li L."/>
            <person name="Wei W."/>
            <person name="Wang X."/>
            <person name="Wang C."/>
            <person name="Yang T."/>
            <person name="Huo Q."/>
            <person name="Li W."/>
            <person name="Guo W."/>
            <person name="Chen H."/>
            <person name="Zhou L."/>
            <person name="Ni X."/>
            <person name="Tian J."/>
            <person name="Zhou Y."/>
            <person name="Sheng Y."/>
            <person name="Liu T."/>
            <person name="Pan Y."/>
            <person name="Xia L."/>
            <person name="Li J."/>
            <person name="Zhao F."/>
            <person name="Cao W."/>
        </authorList>
    </citation>
    <scope>NUCLEOTIDE SEQUENCE</scope>
    <source>
        <strain evidence="1">Hyas-2018</strain>
    </source>
</reference>
<gene>
    <name evidence="1" type="ORF">HPB50_027551</name>
</gene>
<protein>
    <submittedName>
        <fullName evidence="1">Uncharacterized protein</fullName>
    </submittedName>
</protein>
<organism evidence="1 2">
    <name type="scientific">Hyalomma asiaticum</name>
    <name type="common">Tick</name>
    <dbReference type="NCBI Taxonomy" id="266040"/>
    <lineage>
        <taxon>Eukaryota</taxon>
        <taxon>Metazoa</taxon>
        <taxon>Ecdysozoa</taxon>
        <taxon>Arthropoda</taxon>
        <taxon>Chelicerata</taxon>
        <taxon>Arachnida</taxon>
        <taxon>Acari</taxon>
        <taxon>Parasitiformes</taxon>
        <taxon>Ixodida</taxon>
        <taxon>Ixodoidea</taxon>
        <taxon>Ixodidae</taxon>
        <taxon>Hyalomminae</taxon>
        <taxon>Hyalomma</taxon>
    </lineage>
</organism>
<keyword evidence="2" id="KW-1185">Reference proteome</keyword>